<evidence type="ECO:0000256" key="2">
    <source>
        <dbReference type="ARBA" id="ARBA00009865"/>
    </source>
</evidence>
<evidence type="ECO:0000256" key="7">
    <source>
        <dbReference type="SAM" id="Phobius"/>
    </source>
</evidence>
<evidence type="ECO:0000256" key="6">
    <source>
        <dbReference type="SAM" id="MobiDB-lite"/>
    </source>
</evidence>
<dbReference type="InterPro" id="IPR050727">
    <property type="entry name" value="GH43_arabinanases"/>
</dbReference>
<dbReference type="GO" id="GO:0004553">
    <property type="term" value="F:hydrolase activity, hydrolyzing O-glycosyl compounds"/>
    <property type="evidence" value="ECO:0007669"/>
    <property type="project" value="InterPro"/>
</dbReference>
<dbReference type="EMBL" id="QLII01000001">
    <property type="protein sequence ID" value="RAI74507.1"/>
    <property type="molecule type" value="Genomic_DNA"/>
</dbReference>
<keyword evidence="9" id="KW-1185">Reference proteome</keyword>
<evidence type="ECO:0000313" key="9">
    <source>
        <dbReference type="Proteomes" id="UP000249016"/>
    </source>
</evidence>
<dbReference type="AlphaFoldDB" id="A0A327NH78"/>
<evidence type="ECO:0000256" key="3">
    <source>
        <dbReference type="ARBA" id="ARBA00022801"/>
    </source>
</evidence>
<dbReference type="InterPro" id="IPR023296">
    <property type="entry name" value="Glyco_hydro_beta-prop_sf"/>
</dbReference>
<feature type="region of interest" description="Disordered" evidence="6">
    <location>
        <begin position="1"/>
        <end position="23"/>
    </location>
</feature>
<proteinExistence type="inferred from homology"/>
<name>A0A327NH78_9BACT</name>
<comment type="similarity">
    <text evidence="2 5">Belongs to the glycosyl hydrolase 43 family.</text>
</comment>
<keyword evidence="4 5" id="KW-0326">Glycosidase</keyword>
<keyword evidence="3 5" id="KW-0378">Hydrolase</keyword>
<feature type="transmembrane region" description="Helical" evidence="7">
    <location>
        <begin position="30"/>
        <end position="49"/>
    </location>
</feature>
<evidence type="ECO:0000256" key="4">
    <source>
        <dbReference type="ARBA" id="ARBA00023295"/>
    </source>
</evidence>
<comment type="caution">
    <text evidence="8">The sequence shown here is derived from an EMBL/GenBank/DDBJ whole genome shotgun (WGS) entry which is preliminary data.</text>
</comment>
<reference evidence="8 9" key="1">
    <citation type="submission" date="2018-06" db="EMBL/GenBank/DDBJ databases">
        <title>Spirosoma sp. HMF3257 Genome sequencing and assembly.</title>
        <authorList>
            <person name="Kang H."/>
            <person name="Cha I."/>
            <person name="Kim H."/>
            <person name="Kang J."/>
            <person name="Joh K."/>
        </authorList>
    </citation>
    <scope>NUCLEOTIDE SEQUENCE [LARGE SCALE GENOMIC DNA]</scope>
    <source>
        <strain evidence="8 9">HMF3257</strain>
    </source>
</reference>
<dbReference type="Gene3D" id="2.115.10.20">
    <property type="entry name" value="Glycosyl hydrolase domain, family 43"/>
    <property type="match status" value="1"/>
</dbReference>
<dbReference type="Proteomes" id="UP000249016">
    <property type="component" value="Unassembled WGS sequence"/>
</dbReference>
<evidence type="ECO:0000313" key="8">
    <source>
        <dbReference type="EMBL" id="RAI74507.1"/>
    </source>
</evidence>
<dbReference type="PANTHER" id="PTHR43301:SF3">
    <property type="entry name" value="ARABINAN ENDO-1,5-ALPHA-L-ARABINOSIDASE A-RELATED"/>
    <property type="match status" value="1"/>
</dbReference>
<dbReference type="InterPro" id="IPR006710">
    <property type="entry name" value="Glyco_hydro_43"/>
</dbReference>
<dbReference type="CDD" id="cd08983">
    <property type="entry name" value="GH43_Bt3655-like"/>
    <property type="match status" value="1"/>
</dbReference>
<keyword evidence="7" id="KW-0472">Membrane</keyword>
<organism evidence="8 9">
    <name type="scientific">Spirosoma telluris</name>
    <dbReference type="NCBI Taxonomy" id="2183553"/>
    <lineage>
        <taxon>Bacteria</taxon>
        <taxon>Pseudomonadati</taxon>
        <taxon>Bacteroidota</taxon>
        <taxon>Cytophagia</taxon>
        <taxon>Cytophagales</taxon>
        <taxon>Cytophagaceae</taxon>
        <taxon>Spirosoma</taxon>
    </lineage>
</organism>
<gene>
    <name evidence="8" type="ORF">HMF3257_09920</name>
</gene>
<accession>A0A327NH78</accession>
<dbReference type="OrthoDB" id="9758923at2"/>
<dbReference type="GO" id="GO:0005975">
    <property type="term" value="P:carbohydrate metabolic process"/>
    <property type="evidence" value="ECO:0007669"/>
    <property type="project" value="InterPro"/>
</dbReference>
<keyword evidence="7" id="KW-1133">Transmembrane helix</keyword>
<sequence length="335" mass="38068">MNINCKPHPNPSPEKQGRGFKVGSRKVPPLISRGGVGVGFIYTVALLFLSSCSKDVYLFSSFHEPANEGLRLLYSYDGYKWTDLNRTFLKPEIGNQKVMRDPSIAQGNDGVFHLVWTSSWKDDKGFGYASSKDLIHWSEERFLPVMEHEPTTVNVWAPELFYDNEANQFVIIWASTIPGRFERGIEDEKNNHRMYYTTTNDFKTFAPTKLFLDPKFSVIDAVIVKRKSADYVLVLKDNTRPERNIKVAFSNNATGPYTNVSAPFTKKFTEGPSVAKVGGDWLIYFDSYQDKKYGAVKTRDFKTFTDVSNQTSVPDGHKHGTIFKVKKQILTGLLK</sequence>
<evidence type="ECO:0000256" key="5">
    <source>
        <dbReference type="RuleBase" id="RU361187"/>
    </source>
</evidence>
<dbReference type="Pfam" id="PF04616">
    <property type="entry name" value="Glyco_hydro_43"/>
    <property type="match status" value="1"/>
</dbReference>
<keyword evidence="7" id="KW-0812">Transmembrane</keyword>
<protein>
    <submittedName>
        <fullName evidence="8">Arabinosidase</fullName>
    </submittedName>
</protein>
<evidence type="ECO:0000256" key="1">
    <source>
        <dbReference type="ARBA" id="ARBA00004834"/>
    </source>
</evidence>
<dbReference type="RefSeq" id="WP_111341848.1">
    <property type="nucleotide sequence ID" value="NZ_QLII01000001.1"/>
</dbReference>
<comment type="pathway">
    <text evidence="1">Glycan metabolism; L-arabinan degradation.</text>
</comment>
<dbReference type="PANTHER" id="PTHR43301">
    <property type="entry name" value="ARABINAN ENDO-1,5-ALPHA-L-ARABINOSIDASE"/>
    <property type="match status" value="1"/>
</dbReference>
<dbReference type="SUPFAM" id="SSF75005">
    <property type="entry name" value="Arabinanase/levansucrase/invertase"/>
    <property type="match status" value="1"/>
</dbReference>